<dbReference type="InterPro" id="IPR015946">
    <property type="entry name" value="KH_dom-like_a/b"/>
</dbReference>
<dbReference type="SUPFAM" id="SSF89919">
    <property type="entry name" value="Ribosome-binding factor A, RbfA"/>
    <property type="match status" value="1"/>
</dbReference>
<dbReference type="InterPro" id="IPR023799">
    <property type="entry name" value="RbfA_dom_sf"/>
</dbReference>
<keyword evidence="2" id="KW-1185">Reference proteome</keyword>
<sequence>MQFIRQVVPKHKTFITRYISTATKEARPPKMPRYTPQNQQILDETMIPGPYLRFFKTKREKKRHDNGKLISPDTGALDLYTSPARPINFNEFDSAPTIAQERLSERLNRAISTMYTMETLPTKWVTLDHLTIRGVKVSRNLRKCRVLYEPTSTVKRERGNVHRALQDYTPLLNTLIRTHALLKRPLSIKFIPDTQTKELDDIFHRLEAEEKDSLLLPEEKLE</sequence>
<dbReference type="Gene3D" id="3.30.300.20">
    <property type="match status" value="1"/>
</dbReference>
<accession>A0A8H7T0M7</accession>
<protein>
    <submittedName>
        <fullName evidence="1">Uncharacterized protein</fullName>
    </submittedName>
</protein>
<gene>
    <name evidence="1" type="ORF">INT48_002205</name>
</gene>
<proteinExistence type="predicted"/>
<evidence type="ECO:0000313" key="1">
    <source>
        <dbReference type="EMBL" id="KAG2237900.1"/>
    </source>
</evidence>
<dbReference type="EMBL" id="JAEPRE010000002">
    <property type="protein sequence ID" value="KAG2237900.1"/>
    <property type="molecule type" value="Genomic_DNA"/>
</dbReference>
<dbReference type="OrthoDB" id="2250046at2759"/>
<evidence type="ECO:0000313" key="2">
    <source>
        <dbReference type="Proteomes" id="UP000613177"/>
    </source>
</evidence>
<dbReference type="AlphaFoldDB" id="A0A8H7T0M7"/>
<comment type="caution">
    <text evidence="1">The sequence shown here is derived from an EMBL/GenBank/DDBJ whole genome shotgun (WGS) entry which is preliminary data.</text>
</comment>
<dbReference type="Proteomes" id="UP000613177">
    <property type="component" value="Unassembled WGS sequence"/>
</dbReference>
<name>A0A8H7T0M7_9FUNG</name>
<organism evidence="1 2">
    <name type="scientific">Thamnidium elegans</name>
    <dbReference type="NCBI Taxonomy" id="101142"/>
    <lineage>
        <taxon>Eukaryota</taxon>
        <taxon>Fungi</taxon>
        <taxon>Fungi incertae sedis</taxon>
        <taxon>Mucoromycota</taxon>
        <taxon>Mucoromycotina</taxon>
        <taxon>Mucoromycetes</taxon>
        <taxon>Mucorales</taxon>
        <taxon>Mucorineae</taxon>
        <taxon>Mucoraceae</taxon>
        <taxon>Thamnidium</taxon>
    </lineage>
</organism>
<reference evidence="1" key="1">
    <citation type="submission" date="2021-01" db="EMBL/GenBank/DDBJ databases">
        <title>Metabolic potential, ecology and presence of endohyphal bacteria is reflected in genomic diversity of Mucoromycotina.</title>
        <authorList>
            <person name="Muszewska A."/>
            <person name="Okrasinska A."/>
            <person name="Steczkiewicz K."/>
            <person name="Drgas O."/>
            <person name="Orlowska M."/>
            <person name="Perlinska-Lenart U."/>
            <person name="Aleksandrzak-Piekarczyk T."/>
            <person name="Szatraj K."/>
            <person name="Zielenkiewicz U."/>
            <person name="Pilsyk S."/>
            <person name="Malc E."/>
            <person name="Mieczkowski P."/>
            <person name="Kruszewska J.S."/>
            <person name="Biernat P."/>
            <person name="Pawlowska J."/>
        </authorList>
    </citation>
    <scope>NUCLEOTIDE SEQUENCE</scope>
    <source>
        <strain evidence="1">WA0000018081</strain>
    </source>
</reference>